<dbReference type="GO" id="GO:0005840">
    <property type="term" value="C:ribosome"/>
    <property type="evidence" value="ECO:0007669"/>
    <property type="project" value="UniProtKB-KW"/>
</dbReference>
<dbReference type="EMBL" id="MH898941">
    <property type="protein sequence ID" value="QFR99794.1"/>
    <property type="molecule type" value="Genomic_DNA"/>
</dbReference>
<dbReference type="NCBIfam" id="TIGR01030">
    <property type="entry name" value="rpmH_bact"/>
    <property type="match status" value="1"/>
</dbReference>
<protein>
    <submittedName>
        <fullName evidence="4">Ribosomal protein L34</fullName>
    </submittedName>
</protein>
<proteinExistence type="inferred from homology"/>
<evidence type="ECO:0000313" key="4">
    <source>
        <dbReference type="EMBL" id="QFR99794.1"/>
    </source>
</evidence>
<dbReference type="InterPro" id="IPR000271">
    <property type="entry name" value="Ribosomal_bL34"/>
</dbReference>
<dbReference type="GO" id="GO:0003735">
    <property type="term" value="F:structural constituent of ribosome"/>
    <property type="evidence" value="ECO:0007669"/>
    <property type="project" value="InterPro"/>
</dbReference>
<reference evidence="4" key="1">
    <citation type="submission" date="2018-09" db="EMBL/GenBank/DDBJ databases">
        <title>Genomics and Phylogenetic analysis of three type specimens of Osmundea (Rhodomelaceae, Rhodophyta).</title>
        <authorList>
            <person name="Hughey J.R."/>
            <person name="Miller K.A."/>
        </authorList>
    </citation>
    <scope>NUCLEOTIDE SEQUENCE</scope>
</reference>
<keyword evidence="3" id="KW-0687">Ribonucleoprotein</keyword>
<geneLocation type="chloroplast" evidence="4"/>
<evidence type="ECO:0000256" key="1">
    <source>
        <dbReference type="ARBA" id="ARBA00010111"/>
    </source>
</evidence>
<comment type="similarity">
    <text evidence="1">Belongs to the bacterial ribosomal protein bL34 family.</text>
</comment>
<accession>A0A7L4WNF8</accession>
<keyword evidence="2 4" id="KW-0689">Ribosomal protein</keyword>
<keyword evidence="4" id="KW-0150">Chloroplast</keyword>
<dbReference type="RefSeq" id="YP_009944500.1">
    <property type="nucleotide sequence ID" value="NC_051457.1"/>
</dbReference>
<sequence length="41" mass="4905">MNKGTKLKKARKLGFLIKMSTKSGKRIINKRRYKKRRKIIS</sequence>
<dbReference type="Gene3D" id="1.10.287.3980">
    <property type="match status" value="1"/>
</dbReference>
<dbReference type="GO" id="GO:1990904">
    <property type="term" value="C:ribonucleoprotein complex"/>
    <property type="evidence" value="ECO:0007669"/>
    <property type="project" value="UniProtKB-KW"/>
</dbReference>
<name>A0A7L4WNF8_9FLOR</name>
<dbReference type="Pfam" id="PF00468">
    <property type="entry name" value="Ribosomal_L34"/>
    <property type="match status" value="1"/>
</dbReference>
<organism evidence="4">
    <name type="scientific">Osmundea sinicola</name>
    <dbReference type="NCBI Taxonomy" id="290685"/>
    <lineage>
        <taxon>Eukaryota</taxon>
        <taxon>Rhodophyta</taxon>
        <taxon>Florideophyceae</taxon>
        <taxon>Rhodymeniophycidae</taxon>
        <taxon>Ceramiales</taxon>
        <taxon>Rhodomelaceae</taxon>
        <taxon>Laurencieae</taxon>
        <taxon>Osmundea</taxon>
    </lineage>
</organism>
<dbReference type="AlphaFoldDB" id="A0A7L4WNF8"/>
<gene>
    <name evidence="4" type="primary">rpl34</name>
</gene>
<evidence type="ECO:0000256" key="2">
    <source>
        <dbReference type="ARBA" id="ARBA00022980"/>
    </source>
</evidence>
<dbReference type="GO" id="GO:0006412">
    <property type="term" value="P:translation"/>
    <property type="evidence" value="ECO:0007669"/>
    <property type="project" value="InterPro"/>
</dbReference>
<evidence type="ECO:0000256" key="3">
    <source>
        <dbReference type="ARBA" id="ARBA00023274"/>
    </source>
</evidence>
<keyword evidence="4" id="KW-0934">Plastid</keyword>
<dbReference type="GeneID" id="60234830"/>